<protein>
    <submittedName>
        <fullName evidence="2">Uncharacterized protein</fullName>
    </submittedName>
</protein>
<organism evidence="2 3">
    <name type="scientific">Trichomonascus ciferrii</name>
    <dbReference type="NCBI Taxonomy" id="44093"/>
    <lineage>
        <taxon>Eukaryota</taxon>
        <taxon>Fungi</taxon>
        <taxon>Dikarya</taxon>
        <taxon>Ascomycota</taxon>
        <taxon>Saccharomycotina</taxon>
        <taxon>Dipodascomycetes</taxon>
        <taxon>Dipodascales</taxon>
        <taxon>Trichomonascaceae</taxon>
        <taxon>Trichomonascus</taxon>
        <taxon>Trichomonascus ciferrii complex</taxon>
    </lineage>
</organism>
<evidence type="ECO:0000256" key="1">
    <source>
        <dbReference type="SAM" id="MobiDB-lite"/>
    </source>
</evidence>
<keyword evidence="3" id="KW-1185">Reference proteome</keyword>
<reference evidence="2" key="1">
    <citation type="journal article" date="2019" name="G3 (Bethesda)">
        <title>Genome Assemblies of Two Rare Opportunistic Yeast Pathogens: Diutina rugosa (syn. Candida rugosa) and Trichomonascus ciferrii (syn. Candida ciferrii).</title>
        <authorList>
            <person name="Mixao V."/>
            <person name="Saus E."/>
            <person name="Hansen A.P."/>
            <person name="Lass-Florl C."/>
            <person name="Gabaldon T."/>
        </authorList>
    </citation>
    <scope>NUCLEOTIDE SEQUENCE</scope>
    <source>
        <strain evidence="2">CBS 4856</strain>
    </source>
</reference>
<name>A0A642UYH0_9ASCO</name>
<gene>
    <name evidence="2" type="ORF">TRICI_005573</name>
</gene>
<evidence type="ECO:0000313" key="3">
    <source>
        <dbReference type="Proteomes" id="UP000761534"/>
    </source>
</evidence>
<accession>A0A642UYH0</accession>
<feature type="region of interest" description="Disordered" evidence="1">
    <location>
        <begin position="86"/>
        <end position="114"/>
    </location>
</feature>
<proteinExistence type="predicted"/>
<dbReference type="EMBL" id="SWFS01000433">
    <property type="protein sequence ID" value="KAA8904198.1"/>
    <property type="molecule type" value="Genomic_DNA"/>
</dbReference>
<dbReference type="VEuPathDB" id="FungiDB:TRICI_005573"/>
<comment type="caution">
    <text evidence="2">The sequence shown here is derived from an EMBL/GenBank/DDBJ whole genome shotgun (WGS) entry which is preliminary data.</text>
</comment>
<dbReference type="Proteomes" id="UP000761534">
    <property type="component" value="Unassembled WGS sequence"/>
</dbReference>
<evidence type="ECO:0000313" key="2">
    <source>
        <dbReference type="EMBL" id="KAA8904198.1"/>
    </source>
</evidence>
<sequence length="150" mass="16283">MDPPRANTACAIEMTINPGLPRRMPPTSPACLTAYGWPTMPAPMIELDMFMNADLRFDLSLWSARFSRYSFAPRFVVCARCSSYSNAVSSSSSSSDRRTLLSPLSSDESESRPSASASACAAASYRCPFSGDELEPAFILYSHALSSSRS</sequence>
<dbReference type="AlphaFoldDB" id="A0A642UYH0"/>